<feature type="compositionally biased region" description="Low complexity" evidence="1">
    <location>
        <begin position="212"/>
        <end position="233"/>
    </location>
</feature>
<dbReference type="Pfam" id="PF25438">
    <property type="entry name" value="DUF7896"/>
    <property type="match status" value="1"/>
</dbReference>
<feature type="domain" description="DUF7896" evidence="2">
    <location>
        <begin position="440"/>
        <end position="519"/>
    </location>
</feature>
<organism evidence="3 4">
    <name type="scientific">Lepidopterella palustris CBS 459.81</name>
    <dbReference type="NCBI Taxonomy" id="1314670"/>
    <lineage>
        <taxon>Eukaryota</taxon>
        <taxon>Fungi</taxon>
        <taxon>Dikarya</taxon>
        <taxon>Ascomycota</taxon>
        <taxon>Pezizomycotina</taxon>
        <taxon>Dothideomycetes</taxon>
        <taxon>Pleosporomycetidae</taxon>
        <taxon>Mytilinidiales</taxon>
        <taxon>Argynnaceae</taxon>
        <taxon>Lepidopterella</taxon>
    </lineage>
</organism>
<feature type="compositionally biased region" description="Low complexity" evidence="1">
    <location>
        <begin position="141"/>
        <end position="151"/>
    </location>
</feature>
<reference evidence="3 4" key="1">
    <citation type="journal article" date="2016" name="Nat. Commun.">
        <title>Ectomycorrhizal ecology is imprinted in the genome of the dominant symbiotic fungus Cenococcum geophilum.</title>
        <authorList>
            <consortium name="DOE Joint Genome Institute"/>
            <person name="Peter M."/>
            <person name="Kohler A."/>
            <person name="Ohm R.A."/>
            <person name="Kuo A."/>
            <person name="Krutzmann J."/>
            <person name="Morin E."/>
            <person name="Arend M."/>
            <person name="Barry K.W."/>
            <person name="Binder M."/>
            <person name="Choi C."/>
            <person name="Clum A."/>
            <person name="Copeland A."/>
            <person name="Grisel N."/>
            <person name="Haridas S."/>
            <person name="Kipfer T."/>
            <person name="LaButti K."/>
            <person name="Lindquist E."/>
            <person name="Lipzen A."/>
            <person name="Maire R."/>
            <person name="Meier B."/>
            <person name="Mihaltcheva S."/>
            <person name="Molinier V."/>
            <person name="Murat C."/>
            <person name="Poggeler S."/>
            <person name="Quandt C.A."/>
            <person name="Sperisen C."/>
            <person name="Tritt A."/>
            <person name="Tisserant E."/>
            <person name="Crous P.W."/>
            <person name="Henrissat B."/>
            <person name="Nehls U."/>
            <person name="Egli S."/>
            <person name="Spatafora J.W."/>
            <person name="Grigoriev I.V."/>
            <person name="Martin F.M."/>
        </authorList>
    </citation>
    <scope>NUCLEOTIDE SEQUENCE [LARGE SCALE GENOMIC DNA]</scope>
    <source>
        <strain evidence="3 4">CBS 459.81</strain>
    </source>
</reference>
<dbReference type="InterPro" id="IPR057218">
    <property type="entry name" value="DUF7896"/>
</dbReference>
<dbReference type="EMBL" id="KV744851">
    <property type="protein sequence ID" value="OCK83823.1"/>
    <property type="molecule type" value="Genomic_DNA"/>
</dbReference>
<dbReference type="PANTHER" id="PTHR42031:SF1">
    <property type="entry name" value="KEY LIME PATHOGENICITY PROTEIN"/>
    <property type="match status" value="1"/>
</dbReference>
<feature type="region of interest" description="Disordered" evidence="1">
    <location>
        <begin position="128"/>
        <end position="151"/>
    </location>
</feature>
<name>A0A8E2JIM7_9PEZI</name>
<protein>
    <recommendedName>
        <fullName evidence="2">DUF7896 domain-containing protein</fullName>
    </recommendedName>
</protein>
<feature type="compositionally biased region" description="Basic and acidic residues" evidence="1">
    <location>
        <begin position="325"/>
        <end position="334"/>
    </location>
</feature>
<gene>
    <name evidence="3" type="ORF">K432DRAFT_423047</name>
</gene>
<evidence type="ECO:0000313" key="3">
    <source>
        <dbReference type="EMBL" id="OCK83823.1"/>
    </source>
</evidence>
<evidence type="ECO:0000313" key="4">
    <source>
        <dbReference type="Proteomes" id="UP000250266"/>
    </source>
</evidence>
<dbReference type="AlphaFoldDB" id="A0A8E2JIM7"/>
<feature type="compositionally biased region" description="Basic residues" evidence="1">
    <location>
        <begin position="478"/>
        <end position="491"/>
    </location>
</feature>
<feature type="compositionally biased region" description="Polar residues" evidence="1">
    <location>
        <begin position="128"/>
        <end position="140"/>
    </location>
</feature>
<accession>A0A8E2JIM7</accession>
<sequence length="648" mass="72332">MASTTLATTDPVLKILEQERQDIWQRHSHLSEEERLQLWNGRRAAVASYLNDDVSSRYPQEAHIPRTVSYGGWSARQTLGLEIPNPMNRIEGYSSQSAPAAVSLSRSPSSHSAADDAGALMMNARSRSMMSDWQTTNEEPSSAYTLSPSSSFGRSQSFLLSITDTPDWVDTFPSPSTLSAAPLPRELIRNDSNRLSASYATPCTTWSTSMNGLTTPSTPTSTGELTTSSTWTSDMSRQNSFSTQFVGDFSTMMRVNSSYSNVSDFISEQSVPSSSSDVKNIGLPDIDRSFLSFTGPISEDVSPLAQFSLSPLHSFENQSVLVEDMKRSTSKESNKSTSTSGSRHSRRHKEQLAQGSRPILPKEIEKHNEAVTRQATSNVKMLRVQSEDGSSRDVAAITKSTYTRPTHPKIMCPHCNESRDGFRGDHELRRHTERAHARVRKYWVTVDASVDKKFLASCKQCRNGKKYGAYYNAAAHLRRAHFHPRKRGRKGKHDEKRGGKGGGDDPPMEYLKQNWMQEVEVIAEEEPAQDQSDDSAPEQLPAPTNPNPPTYLDIERNAYEYNTSYPASLSNQHDDDFMTNPFTGATAIPTSFDTSYDSSQPNNLLESFPDDLQDLVANPDDAFNSFQFEAQQQHDDADFYMHHQQGHM</sequence>
<keyword evidence="4" id="KW-1185">Reference proteome</keyword>
<dbReference type="OrthoDB" id="5377599at2759"/>
<feature type="region of interest" description="Disordered" evidence="1">
    <location>
        <begin position="525"/>
        <end position="552"/>
    </location>
</feature>
<evidence type="ECO:0000259" key="2">
    <source>
        <dbReference type="Pfam" id="PF25438"/>
    </source>
</evidence>
<feature type="region of interest" description="Disordered" evidence="1">
    <location>
        <begin position="210"/>
        <end position="233"/>
    </location>
</feature>
<dbReference type="Proteomes" id="UP000250266">
    <property type="component" value="Unassembled WGS sequence"/>
</dbReference>
<proteinExistence type="predicted"/>
<evidence type="ECO:0000256" key="1">
    <source>
        <dbReference type="SAM" id="MobiDB-lite"/>
    </source>
</evidence>
<feature type="region of interest" description="Disordered" evidence="1">
    <location>
        <begin position="325"/>
        <end position="361"/>
    </location>
</feature>
<dbReference type="PANTHER" id="PTHR42031">
    <property type="entry name" value="KEY LIME PATHOGENICITY PROTEIN"/>
    <property type="match status" value="1"/>
</dbReference>
<feature type="region of interest" description="Disordered" evidence="1">
    <location>
        <begin position="478"/>
        <end position="509"/>
    </location>
</feature>
<feature type="compositionally biased region" description="Acidic residues" evidence="1">
    <location>
        <begin position="525"/>
        <end position="536"/>
    </location>
</feature>